<dbReference type="InterPro" id="IPR001680">
    <property type="entry name" value="WD40_rpt"/>
</dbReference>
<dbReference type="Pfam" id="PF00400">
    <property type="entry name" value="WD40"/>
    <property type="match status" value="2"/>
</dbReference>
<evidence type="ECO:0008006" key="5">
    <source>
        <dbReference type="Google" id="ProtNLM"/>
    </source>
</evidence>
<organism evidence="3 4">
    <name type="scientific">Peltaster fructicola</name>
    <dbReference type="NCBI Taxonomy" id="286661"/>
    <lineage>
        <taxon>Eukaryota</taxon>
        <taxon>Fungi</taxon>
        <taxon>Dikarya</taxon>
        <taxon>Ascomycota</taxon>
        <taxon>Pezizomycotina</taxon>
        <taxon>Dothideomycetes</taxon>
        <taxon>Dothideomycetes incertae sedis</taxon>
        <taxon>Peltaster</taxon>
    </lineage>
</organism>
<dbReference type="Proteomes" id="UP000503462">
    <property type="component" value="Chromosome 3"/>
</dbReference>
<evidence type="ECO:0000313" key="4">
    <source>
        <dbReference type="Proteomes" id="UP000503462"/>
    </source>
</evidence>
<sequence length="277" mass="30406">MHQIVLSTHGSASNKIAYSKTHNVLVSTSWDATLHIHNLADSEGRSFIRVALKAKPFALALTEARVVVAMAERHISIYDLRALKMLSEQTESTRTSPEDDNAETLHIAPWQERESSLRFMTRAVTTIPDGTGFVTSSIEGRVAVDWFDPEDQSKTYAFKCHRQTTLAAGEDGTENEVDVVYPVNALNFNPVHTTSFVTAGGDGVIAVWDAALKRRIKLYPRLPASIAAVDFSPDGRLLAIGVSPGFEDGQEDTACDQGQIKIYIREFSEGELKGKGK</sequence>
<dbReference type="SUPFAM" id="SSF50978">
    <property type="entry name" value="WD40 repeat-like"/>
    <property type="match status" value="1"/>
</dbReference>
<evidence type="ECO:0000256" key="2">
    <source>
        <dbReference type="ARBA" id="ARBA00022737"/>
    </source>
</evidence>
<protein>
    <recommendedName>
        <fullName evidence="5">Anaphase-promoting complex subunit 4 WD40 domain-containing protein</fullName>
    </recommendedName>
</protein>
<dbReference type="PANTHER" id="PTHR10971">
    <property type="entry name" value="MRNA EXPORT FACTOR AND BUB3"/>
    <property type="match status" value="1"/>
</dbReference>
<evidence type="ECO:0000256" key="1">
    <source>
        <dbReference type="ARBA" id="ARBA00022574"/>
    </source>
</evidence>
<dbReference type="InterPro" id="IPR015943">
    <property type="entry name" value="WD40/YVTN_repeat-like_dom_sf"/>
</dbReference>
<dbReference type="SMART" id="SM00320">
    <property type="entry name" value="WD40"/>
    <property type="match status" value="2"/>
</dbReference>
<keyword evidence="2" id="KW-0677">Repeat</keyword>
<dbReference type="EMBL" id="CP051141">
    <property type="protein sequence ID" value="QIW99382.1"/>
    <property type="molecule type" value="Genomic_DNA"/>
</dbReference>
<accession>A0A6H0XXA2</accession>
<dbReference type="Gene3D" id="2.130.10.10">
    <property type="entry name" value="YVTN repeat-like/Quinoprotein amine dehydrogenase"/>
    <property type="match status" value="1"/>
</dbReference>
<reference evidence="3 4" key="1">
    <citation type="journal article" date="2016" name="Sci. Rep.">
        <title>Peltaster fructicola genome reveals evolution from an invasive phytopathogen to an ectophytic parasite.</title>
        <authorList>
            <person name="Xu C."/>
            <person name="Chen H."/>
            <person name="Gleason M.L."/>
            <person name="Xu J.R."/>
            <person name="Liu H."/>
            <person name="Zhang R."/>
            <person name="Sun G."/>
        </authorList>
    </citation>
    <scope>NUCLEOTIDE SEQUENCE [LARGE SCALE GENOMIC DNA]</scope>
    <source>
        <strain evidence="3 4">LNHT1506</strain>
    </source>
</reference>
<proteinExistence type="predicted"/>
<keyword evidence="1" id="KW-0853">WD repeat</keyword>
<dbReference type="AlphaFoldDB" id="A0A6H0XXA2"/>
<name>A0A6H0XXA2_9PEZI</name>
<keyword evidence="4" id="KW-1185">Reference proteome</keyword>
<gene>
    <name evidence="3" type="ORF">AMS68_004900</name>
</gene>
<dbReference type="OrthoDB" id="10262475at2759"/>
<dbReference type="InterPro" id="IPR036322">
    <property type="entry name" value="WD40_repeat_dom_sf"/>
</dbReference>
<evidence type="ECO:0000313" key="3">
    <source>
        <dbReference type="EMBL" id="QIW99382.1"/>
    </source>
</evidence>